<evidence type="ECO:0000313" key="7">
    <source>
        <dbReference type="Proteomes" id="UP000198741"/>
    </source>
</evidence>
<dbReference type="Pfam" id="PF01590">
    <property type="entry name" value="GAF"/>
    <property type="match status" value="1"/>
</dbReference>
<dbReference type="InterPro" id="IPR016032">
    <property type="entry name" value="Sig_transdc_resp-reg_C-effctor"/>
</dbReference>
<sequence>MSRNGPGQRDLLRAHSVFLETGAVGSGIRDLVAESWRRSLDAGINAERSLPPVTLDDAQLADYRGEHLLSRVFPLLYDVLGRFAEDCRCVMALGDEKGQLLWVCGRPDMLRKAEAIHFAEGASWDESTAGTNAPGTALRLDAPVIIRAGEHFNRSVQHWSCAAAPIHDPDTQAILGVLDITGGGDVASPQSLGMVRAAARMAEIELARISAVESPARPGPGSGRSGSVGRPARPRLDVEALGRPDCSVTVGGRTVRLSPRHSEILVLLMAAPSGLTGEQLEIQVYPDDVHSSTMRSELTRLRTLLGPDVLESRPYRLTARVDGDWQRVQADLDRDRVAEAVAGYRGPLLPYSEAPGVIEVREGLHRRLRAAVLASGVPDLMASWTRTRWGADDVVVWRRQAELLPRTSPLRLLAAAEANRLDVELGVTHRF</sequence>
<dbReference type="InterPro" id="IPR029016">
    <property type="entry name" value="GAF-like_dom_sf"/>
</dbReference>
<dbReference type="STRING" id="1090615.SAMN04515671_0785"/>
<evidence type="ECO:0000313" key="6">
    <source>
        <dbReference type="EMBL" id="SDO38918.1"/>
    </source>
</evidence>
<dbReference type="Gene3D" id="3.30.450.40">
    <property type="match status" value="1"/>
</dbReference>
<feature type="domain" description="OmpR/PhoB-type" evidence="5">
    <location>
        <begin position="252"/>
        <end position="317"/>
    </location>
</feature>
<dbReference type="GO" id="GO:0006355">
    <property type="term" value="P:regulation of DNA-templated transcription"/>
    <property type="evidence" value="ECO:0007669"/>
    <property type="project" value="InterPro"/>
</dbReference>
<dbReference type="GO" id="GO:0003677">
    <property type="term" value="F:DNA binding"/>
    <property type="evidence" value="ECO:0007669"/>
    <property type="project" value="UniProtKB-KW"/>
</dbReference>
<organism evidence="6 7">
    <name type="scientific">Nakamurella panacisegetis</name>
    <dbReference type="NCBI Taxonomy" id="1090615"/>
    <lineage>
        <taxon>Bacteria</taxon>
        <taxon>Bacillati</taxon>
        <taxon>Actinomycetota</taxon>
        <taxon>Actinomycetes</taxon>
        <taxon>Nakamurellales</taxon>
        <taxon>Nakamurellaceae</taxon>
        <taxon>Nakamurella</taxon>
    </lineage>
</organism>
<dbReference type="SUPFAM" id="SSF46894">
    <property type="entry name" value="C-terminal effector domain of the bipartite response regulators"/>
    <property type="match status" value="1"/>
</dbReference>
<protein>
    <submittedName>
        <fullName evidence="6">GAF domain-containing protein</fullName>
    </submittedName>
</protein>
<gene>
    <name evidence="6" type="ORF">SAMN04515671_0785</name>
</gene>
<dbReference type="GO" id="GO:0000160">
    <property type="term" value="P:phosphorelay signal transduction system"/>
    <property type="evidence" value="ECO:0007669"/>
    <property type="project" value="InterPro"/>
</dbReference>
<reference evidence="6 7" key="1">
    <citation type="submission" date="2016-10" db="EMBL/GenBank/DDBJ databases">
        <authorList>
            <person name="de Groot N.N."/>
        </authorList>
    </citation>
    <scope>NUCLEOTIDE SEQUENCE [LARGE SCALE GENOMIC DNA]</scope>
    <source>
        <strain evidence="7">P4-7,KCTC 19426,CECT 7604</strain>
    </source>
</reference>
<evidence type="ECO:0000256" key="4">
    <source>
        <dbReference type="SAM" id="MobiDB-lite"/>
    </source>
</evidence>
<accession>A0A1H0J594</accession>
<evidence type="ECO:0000256" key="1">
    <source>
        <dbReference type="ARBA" id="ARBA00023015"/>
    </source>
</evidence>
<dbReference type="AlphaFoldDB" id="A0A1H0J594"/>
<keyword evidence="3" id="KW-0804">Transcription</keyword>
<dbReference type="InterPro" id="IPR003018">
    <property type="entry name" value="GAF"/>
</dbReference>
<evidence type="ECO:0000256" key="2">
    <source>
        <dbReference type="ARBA" id="ARBA00023125"/>
    </source>
</evidence>
<keyword evidence="1" id="KW-0805">Transcription regulation</keyword>
<dbReference type="Gene3D" id="1.10.10.10">
    <property type="entry name" value="Winged helix-like DNA-binding domain superfamily/Winged helix DNA-binding domain"/>
    <property type="match status" value="1"/>
</dbReference>
<evidence type="ECO:0000256" key="3">
    <source>
        <dbReference type="ARBA" id="ARBA00023163"/>
    </source>
</evidence>
<dbReference type="RefSeq" id="WP_090474671.1">
    <property type="nucleotide sequence ID" value="NZ_LT629710.1"/>
</dbReference>
<evidence type="ECO:0000259" key="5">
    <source>
        <dbReference type="SMART" id="SM00862"/>
    </source>
</evidence>
<proteinExistence type="predicted"/>
<dbReference type="InterPro" id="IPR001867">
    <property type="entry name" value="OmpR/PhoB-type_DNA-bd"/>
</dbReference>
<keyword evidence="2" id="KW-0238">DNA-binding</keyword>
<dbReference type="Proteomes" id="UP000198741">
    <property type="component" value="Chromosome I"/>
</dbReference>
<dbReference type="EMBL" id="LT629710">
    <property type="protein sequence ID" value="SDO38918.1"/>
    <property type="molecule type" value="Genomic_DNA"/>
</dbReference>
<dbReference type="OrthoDB" id="3928741at2"/>
<name>A0A1H0J594_9ACTN</name>
<keyword evidence="7" id="KW-1185">Reference proteome</keyword>
<dbReference type="SMART" id="SM00862">
    <property type="entry name" value="Trans_reg_C"/>
    <property type="match status" value="1"/>
</dbReference>
<feature type="region of interest" description="Disordered" evidence="4">
    <location>
        <begin position="212"/>
        <end position="236"/>
    </location>
</feature>
<dbReference type="InterPro" id="IPR036388">
    <property type="entry name" value="WH-like_DNA-bd_sf"/>
</dbReference>